<dbReference type="NCBIfam" id="NF033154">
    <property type="entry name" value="endonuc_SmrA"/>
    <property type="match status" value="1"/>
</dbReference>
<dbReference type="Pfam" id="PF01713">
    <property type="entry name" value="Smr"/>
    <property type="match status" value="1"/>
</dbReference>
<sequence>MSDSDELDLFREMMADVSPIKQDQVETVHKHQVTDAHIARRLAAQTLSDSDPEYLSLDYAKMLKPDDMVEFKRDGVQEGVFRKLRLGKYDLQARLDLHRKTLKQARDEILHFLKQCQRMDIRTVIIVHGKGERSNPPALMKSYVATWLEQISDVMCFHSALRQHGGNGALYVMLKKSPERKLENRERHQKRQN</sequence>
<protein>
    <submittedName>
        <fullName evidence="2">DNA mismatch repair protein MutS</fullName>
    </submittedName>
</protein>
<dbReference type="GO" id="GO:0004520">
    <property type="term" value="F:DNA endonuclease activity"/>
    <property type="evidence" value="ECO:0007669"/>
    <property type="project" value="TreeGrafter"/>
</dbReference>
<gene>
    <name evidence="2" type="ORF">BIT28_00315</name>
</gene>
<organism evidence="2 3">
    <name type="scientific">Photobacterium proteolyticum</name>
    <dbReference type="NCBI Taxonomy" id="1903952"/>
    <lineage>
        <taxon>Bacteria</taxon>
        <taxon>Pseudomonadati</taxon>
        <taxon>Pseudomonadota</taxon>
        <taxon>Gammaproteobacteria</taxon>
        <taxon>Vibrionales</taxon>
        <taxon>Vibrionaceae</taxon>
        <taxon>Photobacterium</taxon>
    </lineage>
</organism>
<comment type="caution">
    <text evidence="2">The sequence shown here is derived from an EMBL/GenBank/DDBJ whole genome shotgun (WGS) entry which is preliminary data.</text>
</comment>
<dbReference type="OrthoDB" id="9808881at2"/>
<dbReference type="SUPFAM" id="SSF160443">
    <property type="entry name" value="SMR domain-like"/>
    <property type="match status" value="1"/>
</dbReference>
<dbReference type="SMART" id="SM00463">
    <property type="entry name" value="SMR"/>
    <property type="match status" value="1"/>
</dbReference>
<evidence type="ECO:0000259" key="1">
    <source>
        <dbReference type="PROSITE" id="PS50828"/>
    </source>
</evidence>
<reference evidence="2 3" key="1">
    <citation type="submission" date="2016-09" db="EMBL/GenBank/DDBJ databases">
        <title>Photobacterium proteolyticum sp. nov. a protease producing bacterium isolated from ocean sediments of Laizhou Bay.</title>
        <authorList>
            <person name="Li Y."/>
        </authorList>
    </citation>
    <scope>NUCLEOTIDE SEQUENCE [LARGE SCALE GENOMIC DNA]</scope>
    <source>
        <strain evidence="2 3">13-12</strain>
    </source>
</reference>
<feature type="domain" description="Smr" evidence="1">
    <location>
        <begin position="95"/>
        <end position="175"/>
    </location>
</feature>
<dbReference type="Proteomes" id="UP000186905">
    <property type="component" value="Unassembled WGS sequence"/>
</dbReference>
<dbReference type="PANTHER" id="PTHR35562">
    <property type="entry name" value="DNA ENDONUCLEASE SMRA-RELATED"/>
    <property type="match status" value="1"/>
</dbReference>
<dbReference type="PROSITE" id="PS50828">
    <property type="entry name" value="SMR"/>
    <property type="match status" value="1"/>
</dbReference>
<keyword evidence="3" id="KW-1185">Reference proteome</keyword>
<evidence type="ECO:0000313" key="3">
    <source>
        <dbReference type="Proteomes" id="UP000186905"/>
    </source>
</evidence>
<dbReference type="InterPro" id="IPR002625">
    <property type="entry name" value="Smr_dom"/>
</dbReference>
<dbReference type="EMBL" id="MJIL01000056">
    <property type="protein sequence ID" value="OLQ78388.1"/>
    <property type="molecule type" value="Genomic_DNA"/>
</dbReference>
<dbReference type="RefSeq" id="WP_075763238.1">
    <property type="nucleotide sequence ID" value="NZ_MJIL01000056.1"/>
</dbReference>
<name>A0A1Q9GTG3_9GAMM</name>
<proteinExistence type="predicted"/>
<dbReference type="STRING" id="1903952.BIT28_00315"/>
<accession>A0A1Q9GTG3</accession>
<evidence type="ECO:0000313" key="2">
    <source>
        <dbReference type="EMBL" id="OLQ78388.1"/>
    </source>
</evidence>
<dbReference type="InterPro" id="IPR036063">
    <property type="entry name" value="Smr_dom_sf"/>
</dbReference>
<dbReference type="AlphaFoldDB" id="A0A1Q9GTG3"/>
<dbReference type="InterPro" id="IPR047688">
    <property type="entry name" value="Endonuc_SmrA"/>
</dbReference>
<dbReference type="PANTHER" id="PTHR35562:SF2">
    <property type="entry name" value="DNA ENDONUCLEASE SMRA-RELATED"/>
    <property type="match status" value="1"/>
</dbReference>
<dbReference type="Gene3D" id="3.30.1370.110">
    <property type="match status" value="1"/>
</dbReference>